<dbReference type="Proteomes" id="UP000281771">
    <property type="component" value="Unassembled WGS sequence"/>
</dbReference>
<evidence type="ECO:0000313" key="2">
    <source>
        <dbReference type="Proteomes" id="UP000281771"/>
    </source>
</evidence>
<reference evidence="1 2" key="1">
    <citation type="submission" date="2018-11" db="EMBL/GenBank/DDBJ databases">
        <title>Genomes From Bacteria Associated with the Canine Oral Cavity: a Test Case for Automated Genome-Based Taxonomic Assignment.</title>
        <authorList>
            <person name="Coil D.A."/>
            <person name="Jospin G."/>
            <person name="Darling A.E."/>
            <person name="Wallis C."/>
            <person name="Davis I.J."/>
            <person name="Harris S."/>
            <person name="Eisen J.A."/>
            <person name="Holcombe L.J."/>
            <person name="O'Flynn C."/>
        </authorList>
    </citation>
    <scope>NUCLEOTIDE SEQUENCE [LARGE SCALE GENOMIC DNA]</scope>
    <source>
        <strain evidence="1 2">OH4621_COT-116</strain>
    </source>
</reference>
<gene>
    <name evidence="1" type="ORF">EII38_09640</name>
</gene>
<dbReference type="AlphaFoldDB" id="A0A3P1V5I0"/>
<name>A0A3P1V5I0_9STRE</name>
<proteinExistence type="predicted"/>
<organism evidence="1 2">
    <name type="scientific">Streptococcus minor</name>
    <dbReference type="NCBI Taxonomy" id="229549"/>
    <lineage>
        <taxon>Bacteria</taxon>
        <taxon>Bacillati</taxon>
        <taxon>Bacillota</taxon>
        <taxon>Bacilli</taxon>
        <taxon>Lactobacillales</taxon>
        <taxon>Streptococcaceae</taxon>
        <taxon>Streptococcus</taxon>
    </lineage>
</organism>
<evidence type="ECO:0000313" key="1">
    <source>
        <dbReference type="EMBL" id="RRD29494.1"/>
    </source>
</evidence>
<keyword evidence="2" id="KW-1185">Reference proteome</keyword>
<comment type="caution">
    <text evidence="1">The sequence shown here is derived from an EMBL/GenBank/DDBJ whole genome shotgun (WGS) entry which is preliminary data.</text>
</comment>
<accession>A0A3P1V5I0</accession>
<dbReference type="RefSeq" id="WP_124778017.1">
    <property type="nucleotide sequence ID" value="NZ_RQZA01000016.1"/>
</dbReference>
<dbReference type="EMBL" id="RQZA01000016">
    <property type="protein sequence ID" value="RRD29494.1"/>
    <property type="molecule type" value="Genomic_DNA"/>
</dbReference>
<sequence length="68" mass="7947">MSKKDKATVTLAESDYLLIESLRRYYGLNTVKSAVRRCILHAYEDAKSHPYFKKVYSEVSDEIKEETK</sequence>
<protein>
    <submittedName>
        <fullName evidence="1">Uncharacterized protein</fullName>
    </submittedName>
</protein>